<evidence type="ECO:0000313" key="1">
    <source>
        <dbReference type="EMBL" id="KHS46940.1"/>
    </source>
</evidence>
<dbReference type="PATRIC" id="fig|48936.3.peg.1787"/>
<accession>A0A0B8ZUV2</accession>
<comment type="caution">
    <text evidence="1">The sequence shown here is derived from an EMBL/GenBank/DDBJ whole genome shotgun (WGS) entry which is preliminary data.</text>
</comment>
<name>A0A0B8ZUV2_9SPHN</name>
<dbReference type="Proteomes" id="UP000031338">
    <property type="component" value="Unassembled WGS sequence"/>
</dbReference>
<evidence type="ECO:0000313" key="2">
    <source>
        <dbReference type="Proteomes" id="UP000031338"/>
    </source>
</evidence>
<protein>
    <submittedName>
        <fullName evidence="1">Uncharacterized protein</fullName>
    </submittedName>
</protein>
<sequence length="118" mass="13520">MLRNSGVTLQWINWNTRGTANARDDAGVIRLTASQASSNGPGRLWLDGRVTEIGADYFVFSGTIRITDTPDAGRRCEATREDWRFAVTQNRPYWRLRTFEWCDELTDYIDIYKPAAGR</sequence>
<reference evidence="1 2" key="1">
    <citation type="submission" date="2014-10" db="EMBL/GenBank/DDBJ databases">
        <title>Draft genome sequence of Novosphingobium subterraneum DSM 12447.</title>
        <authorList>
            <person name="Gan H.M."/>
            <person name="Gan H.Y."/>
            <person name="Savka M.A."/>
        </authorList>
    </citation>
    <scope>NUCLEOTIDE SEQUENCE [LARGE SCALE GENOMIC DNA]</scope>
    <source>
        <strain evidence="1 2">DSM 12447</strain>
    </source>
</reference>
<organism evidence="1 2">
    <name type="scientific">Novosphingobium subterraneum</name>
    <dbReference type="NCBI Taxonomy" id="48936"/>
    <lineage>
        <taxon>Bacteria</taxon>
        <taxon>Pseudomonadati</taxon>
        <taxon>Pseudomonadota</taxon>
        <taxon>Alphaproteobacteria</taxon>
        <taxon>Sphingomonadales</taxon>
        <taxon>Sphingomonadaceae</taxon>
        <taxon>Novosphingobium</taxon>
    </lineage>
</organism>
<dbReference type="EMBL" id="JRVC01000007">
    <property type="protein sequence ID" value="KHS46940.1"/>
    <property type="molecule type" value="Genomic_DNA"/>
</dbReference>
<proteinExistence type="predicted"/>
<gene>
    <name evidence="1" type="ORF">NJ75_01776</name>
</gene>
<dbReference type="AlphaFoldDB" id="A0A0B8ZUV2"/>
<keyword evidence="2" id="KW-1185">Reference proteome</keyword>